<keyword evidence="2" id="KW-1185">Reference proteome</keyword>
<protein>
    <submittedName>
        <fullName evidence="1">Uncharacterized protein</fullName>
    </submittedName>
</protein>
<reference evidence="2" key="1">
    <citation type="journal article" date="2022" name="Mol. Ecol. Resour.">
        <title>The genomes of chicory, endive, great burdock and yacon provide insights into Asteraceae palaeo-polyploidization history and plant inulin production.</title>
        <authorList>
            <person name="Fan W."/>
            <person name="Wang S."/>
            <person name="Wang H."/>
            <person name="Wang A."/>
            <person name="Jiang F."/>
            <person name="Liu H."/>
            <person name="Zhao H."/>
            <person name="Xu D."/>
            <person name="Zhang Y."/>
        </authorList>
    </citation>
    <scope>NUCLEOTIDE SEQUENCE [LARGE SCALE GENOMIC DNA]</scope>
    <source>
        <strain evidence="2">cv. Punajuju</strain>
    </source>
</reference>
<proteinExistence type="predicted"/>
<evidence type="ECO:0000313" key="2">
    <source>
        <dbReference type="Proteomes" id="UP001055811"/>
    </source>
</evidence>
<dbReference type="Proteomes" id="UP001055811">
    <property type="component" value="Linkage Group LG02"/>
</dbReference>
<dbReference type="EMBL" id="CM042010">
    <property type="protein sequence ID" value="KAI3781235.1"/>
    <property type="molecule type" value="Genomic_DNA"/>
</dbReference>
<evidence type="ECO:0000313" key="1">
    <source>
        <dbReference type="EMBL" id="KAI3781235.1"/>
    </source>
</evidence>
<name>A0ACB9GDW7_CICIN</name>
<comment type="caution">
    <text evidence="1">The sequence shown here is derived from an EMBL/GenBank/DDBJ whole genome shotgun (WGS) entry which is preliminary data.</text>
</comment>
<reference evidence="1 2" key="2">
    <citation type="journal article" date="2022" name="Mol. Ecol. Resour.">
        <title>The genomes of chicory, endive, great burdock and yacon provide insights into Asteraceae paleo-polyploidization history and plant inulin production.</title>
        <authorList>
            <person name="Fan W."/>
            <person name="Wang S."/>
            <person name="Wang H."/>
            <person name="Wang A."/>
            <person name="Jiang F."/>
            <person name="Liu H."/>
            <person name="Zhao H."/>
            <person name="Xu D."/>
            <person name="Zhang Y."/>
        </authorList>
    </citation>
    <scope>NUCLEOTIDE SEQUENCE [LARGE SCALE GENOMIC DNA]</scope>
    <source>
        <strain evidence="2">cv. Punajuju</strain>
        <tissue evidence="1">Leaves</tissue>
    </source>
</reference>
<gene>
    <name evidence="1" type="ORF">L2E82_11244</name>
</gene>
<accession>A0ACB9GDW7</accession>
<organism evidence="1 2">
    <name type="scientific">Cichorium intybus</name>
    <name type="common">Chicory</name>
    <dbReference type="NCBI Taxonomy" id="13427"/>
    <lineage>
        <taxon>Eukaryota</taxon>
        <taxon>Viridiplantae</taxon>
        <taxon>Streptophyta</taxon>
        <taxon>Embryophyta</taxon>
        <taxon>Tracheophyta</taxon>
        <taxon>Spermatophyta</taxon>
        <taxon>Magnoliopsida</taxon>
        <taxon>eudicotyledons</taxon>
        <taxon>Gunneridae</taxon>
        <taxon>Pentapetalae</taxon>
        <taxon>asterids</taxon>
        <taxon>campanulids</taxon>
        <taxon>Asterales</taxon>
        <taxon>Asteraceae</taxon>
        <taxon>Cichorioideae</taxon>
        <taxon>Cichorieae</taxon>
        <taxon>Cichoriinae</taxon>
        <taxon>Cichorium</taxon>
    </lineage>
</organism>
<sequence>MAKACQSFLLAVTVKRIPYPQSKSNSSASSPILIQTQVRPLLPLYNPNKHSDPAFNILQVLSHRGQYNGNPIPTDSNSPQ</sequence>